<proteinExistence type="predicted"/>
<dbReference type="Gene3D" id="3.40.980.10">
    <property type="entry name" value="MoaB/Mog-like domain"/>
    <property type="match status" value="1"/>
</dbReference>
<reference evidence="2 3" key="1">
    <citation type="submission" date="2018-06" db="EMBL/GenBank/DDBJ databases">
        <title>Complete genome of Desulfovibrio marinus P48SEP.</title>
        <authorList>
            <person name="Crispim J.S."/>
            <person name="Vidigal P.M.P."/>
            <person name="Silva L.C.F."/>
            <person name="Araujo L.C."/>
            <person name="Laguardia C.N."/>
            <person name="Dias R.S."/>
            <person name="Sousa M.P."/>
            <person name="Paula S.O."/>
            <person name="Silva C."/>
        </authorList>
    </citation>
    <scope>NUCLEOTIDE SEQUENCE [LARGE SCALE GENOMIC DNA]</scope>
    <source>
        <strain evidence="2 3">P48SEP</strain>
    </source>
</reference>
<dbReference type="InterPro" id="IPR036425">
    <property type="entry name" value="MoaB/Mog-like_dom_sf"/>
</dbReference>
<dbReference type="UniPathway" id="UPA00344"/>
<dbReference type="CDD" id="cd03522">
    <property type="entry name" value="MoeA_like"/>
    <property type="match status" value="1"/>
</dbReference>
<evidence type="ECO:0000313" key="3">
    <source>
        <dbReference type="Proteomes" id="UP000434052"/>
    </source>
</evidence>
<dbReference type="Pfam" id="PF23475">
    <property type="entry name" value="zf-Tbcl_FmdE"/>
    <property type="match status" value="1"/>
</dbReference>
<dbReference type="InterPro" id="IPR053194">
    <property type="entry name" value="tRNA_methyltr_O"/>
</dbReference>
<dbReference type="OrthoDB" id="9767940at2"/>
<dbReference type="PANTHER" id="PTHR39418:SF1">
    <property type="entry name" value="DEHYDROGENASE"/>
    <property type="match status" value="1"/>
</dbReference>
<dbReference type="SMART" id="SM00852">
    <property type="entry name" value="MoCF_biosynth"/>
    <property type="match status" value="1"/>
</dbReference>
<name>A0A6P1ZDQ5_9BACT</name>
<sequence>MSETMVGAYEPKSAGSSIGPYSFEEFIEAARAFHNYPAPGLLLGGIMVDEAMRHMPEGVLFDAISETSWCLPDAVQMLTPCTIGNGWLKVINLGRYAVTLYDKHTGEGVRIGLDQDELAKHKDIDIWLMKKLPKPEQDSDGLREAIRLHGRSLLTIQPVQVRESMMQRRGKGAIGECPICKEAYPLKHGGVCRGCQGEAPYASESVESAGPALRAVPLSEAVGRRIAHDVTRVEPGVSKGVFLRKGQMIDIGDVCRLQQIGRANIYLEENQPEGDWVHEDTAAEAFAKAMSGPGVVAEGSPREGKVNLIAEEDGLFLADVERLERFNCLPQVMAACRKSGSVVTAGTRVAGTRAIPLYISSDHFRTALGLLESGPLFSMHPLSKPKTAVLITGTEVFEGRIEDKFAETMAGKLGAFGIEPFRTMIEPDDADRIAAAVERLAAEGCELLLTTAGLSVDPDDVTRQGLVQAGVTDMLYGMPVLPGAMTLVARRGPMRILGTPACALFHKTTSLDILLPRLLAGLEITRANLSTLANGGLCRECRVCVYPKCSFGT</sequence>
<dbReference type="SUPFAM" id="SSF53218">
    <property type="entry name" value="Molybdenum cofactor biosynthesis proteins"/>
    <property type="match status" value="1"/>
</dbReference>
<dbReference type="Pfam" id="PF02663">
    <property type="entry name" value="FmdE"/>
    <property type="match status" value="1"/>
</dbReference>
<accession>A0A6P1ZDQ5</accession>
<dbReference type="Pfam" id="PF00994">
    <property type="entry name" value="MoCF_biosynth"/>
    <property type="match status" value="1"/>
</dbReference>
<gene>
    <name evidence="2" type="ORF">DQK91_15315</name>
</gene>
<dbReference type="PANTHER" id="PTHR39418">
    <property type="entry name" value="DEHYDROGENASE-RELATED"/>
    <property type="match status" value="1"/>
</dbReference>
<evidence type="ECO:0000259" key="1">
    <source>
        <dbReference type="SMART" id="SM00852"/>
    </source>
</evidence>
<comment type="caution">
    <text evidence="2">The sequence shown here is derived from an EMBL/GenBank/DDBJ whole genome shotgun (WGS) entry which is preliminary data.</text>
</comment>
<dbReference type="Gene3D" id="3.30.1330.130">
    <property type="match status" value="1"/>
</dbReference>
<dbReference type="InterPro" id="IPR057035">
    <property type="entry name" value="Znf-Tbcl_FmdE"/>
</dbReference>
<dbReference type="Gene3D" id="3.30.60.80">
    <property type="match status" value="1"/>
</dbReference>
<organism evidence="2 3">
    <name type="scientific">Oceanidesulfovibrio marinus</name>
    <dbReference type="NCBI Taxonomy" id="370038"/>
    <lineage>
        <taxon>Bacteria</taxon>
        <taxon>Pseudomonadati</taxon>
        <taxon>Thermodesulfobacteriota</taxon>
        <taxon>Desulfovibrionia</taxon>
        <taxon>Desulfovibrionales</taxon>
        <taxon>Desulfovibrionaceae</taxon>
        <taxon>Oceanidesulfovibrio</taxon>
    </lineage>
</organism>
<dbReference type="SUPFAM" id="SSF143555">
    <property type="entry name" value="FwdE-like"/>
    <property type="match status" value="1"/>
</dbReference>
<dbReference type="RefSeq" id="WP_144306263.1">
    <property type="nucleotide sequence ID" value="NZ_QMIF01000011.1"/>
</dbReference>
<dbReference type="InterPro" id="IPR003814">
    <property type="entry name" value="FmdEsu_dom"/>
</dbReference>
<evidence type="ECO:0000313" key="2">
    <source>
        <dbReference type="EMBL" id="TVM32250.1"/>
    </source>
</evidence>
<dbReference type="AlphaFoldDB" id="A0A6P1ZDQ5"/>
<protein>
    <submittedName>
        <fullName evidence="2">Trehalose-binding protein</fullName>
    </submittedName>
</protein>
<dbReference type="InterPro" id="IPR001453">
    <property type="entry name" value="MoaB/Mog_dom"/>
</dbReference>
<dbReference type="Proteomes" id="UP000434052">
    <property type="component" value="Unassembled WGS sequence"/>
</dbReference>
<feature type="domain" description="MoaB/Mog" evidence="1">
    <location>
        <begin position="388"/>
        <end position="520"/>
    </location>
</feature>
<dbReference type="EMBL" id="QMIF01000011">
    <property type="protein sequence ID" value="TVM32250.1"/>
    <property type="molecule type" value="Genomic_DNA"/>
</dbReference>